<dbReference type="KEGG" id="ttk:TST_1370"/>
<organism evidence="1 2">
    <name type="scientific">Thermosulfidibacter takaii (strain DSM 17441 / JCM 13301 / NBRC 103674 / ABI70S6)</name>
    <dbReference type="NCBI Taxonomy" id="1298851"/>
    <lineage>
        <taxon>Bacteria</taxon>
        <taxon>Pseudomonadati</taxon>
        <taxon>Thermosulfidibacterota</taxon>
        <taxon>Thermosulfidibacteria</taxon>
        <taxon>Thermosulfidibacterales</taxon>
        <taxon>Thermosulfidibacteraceae</taxon>
    </lineage>
</organism>
<name>A0A0S3QUY2_THET7</name>
<dbReference type="STRING" id="1298851.TST_1370"/>
<dbReference type="AlphaFoldDB" id="A0A0S3QUY2"/>
<evidence type="ECO:0000313" key="2">
    <source>
        <dbReference type="Proteomes" id="UP000063234"/>
    </source>
</evidence>
<proteinExistence type="predicted"/>
<accession>A0A0S3QUY2</accession>
<dbReference type="Proteomes" id="UP000063234">
    <property type="component" value="Chromosome"/>
</dbReference>
<keyword evidence="2" id="KW-1185">Reference proteome</keyword>
<dbReference type="EMBL" id="AP013035">
    <property type="protein sequence ID" value="BAT72157.1"/>
    <property type="molecule type" value="Genomic_DNA"/>
</dbReference>
<sequence length="264" mass="30243">MYNLSVCAVNNEIIAALKKGSVVNLFRKNGLPHWERLKILKEYSDKTLPVVEACEDGVKLLGSWHYRPMIKDIQNDRTVILNSPFLKRGTISGRSVRLGDFRILPVAGVPYGCKMVSPVVFVSEDDLNQWRFCSFLAISEDVGFELRKLKLTMNGEKIVALCESFFPFRFIFYFESYDGKKWKGPQLTNIEGNLVEVCHVHGEDFAITEEGKHVVLWRKVREDVWEKVKLVEIPEKDAVDAVTQADRILLVFTSGQKISSVYMY</sequence>
<reference evidence="2" key="1">
    <citation type="journal article" date="2018" name="Science">
        <title>A primordial and reversible TCA cycle in a facultatively chemolithoautotrophic thermophile.</title>
        <authorList>
            <person name="Nunoura T."/>
            <person name="Chikaraishi Y."/>
            <person name="Izaki R."/>
            <person name="Suwa T."/>
            <person name="Sato T."/>
            <person name="Harada T."/>
            <person name="Mori K."/>
            <person name="Kato Y."/>
            <person name="Miyazaki M."/>
            <person name="Shimamura S."/>
            <person name="Yanagawa K."/>
            <person name="Shuto A."/>
            <person name="Ohkouchi N."/>
            <person name="Fujita N."/>
            <person name="Takaki Y."/>
            <person name="Atomi H."/>
            <person name="Takai K."/>
        </authorList>
    </citation>
    <scope>NUCLEOTIDE SEQUENCE [LARGE SCALE GENOMIC DNA]</scope>
    <source>
        <strain evidence="2">DSM 17441 / JCM 13301 / NBRC 103674 / ABI70S6</strain>
    </source>
</reference>
<protein>
    <submittedName>
        <fullName evidence="1">Uncharacterized protein</fullName>
    </submittedName>
</protein>
<evidence type="ECO:0000313" key="1">
    <source>
        <dbReference type="EMBL" id="BAT72157.1"/>
    </source>
</evidence>
<dbReference type="RefSeq" id="WP_068550144.1">
    <property type="nucleotide sequence ID" value="NZ_AP013035.1"/>
</dbReference>
<gene>
    <name evidence="1" type="ORF">TST_1370</name>
</gene>
<dbReference type="Gene3D" id="2.120.10.10">
    <property type="match status" value="1"/>
</dbReference>